<evidence type="ECO:0000313" key="2">
    <source>
        <dbReference type="EMBL" id="CDH44554.1"/>
    </source>
</evidence>
<evidence type="ECO:0000256" key="1">
    <source>
        <dbReference type="SAM" id="SignalP"/>
    </source>
</evidence>
<evidence type="ECO:0000313" key="3">
    <source>
        <dbReference type="Proteomes" id="UP000019184"/>
    </source>
</evidence>
<proteinExistence type="predicted"/>
<dbReference type="EMBL" id="CBTK010000084">
    <property type="protein sequence ID" value="CDH44554.1"/>
    <property type="molecule type" value="Genomic_DNA"/>
</dbReference>
<keyword evidence="1" id="KW-0732">Signal</keyword>
<protein>
    <submittedName>
        <fullName evidence="2">Signal peptide protein</fullName>
    </submittedName>
</protein>
<dbReference type="AlphaFoldDB" id="A0A7U7GA41"/>
<reference evidence="2 3" key="1">
    <citation type="journal article" date="2014" name="ISME J.">
        <title>Candidatus Competibacter-lineage genomes retrieved from metagenomes reveal functional metabolic diversity.</title>
        <authorList>
            <person name="McIlroy S.J."/>
            <person name="Albertsen M."/>
            <person name="Andresen E.K."/>
            <person name="Saunders A.M."/>
            <person name="Kristiansen R."/>
            <person name="Stokholm-Bjerregaard M."/>
            <person name="Nielsen K.L."/>
            <person name="Nielsen P.H."/>
        </authorList>
    </citation>
    <scope>NUCLEOTIDE SEQUENCE [LARGE SCALE GENOMIC DNA]</scope>
    <source>
        <strain evidence="2 3">Run_B_J11</strain>
    </source>
</reference>
<dbReference type="Proteomes" id="UP000019184">
    <property type="component" value="Unassembled WGS sequence"/>
</dbReference>
<accession>A0A7U7GA41</accession>
<gene>
    <name evidence="2" type="ORF">BN874_1740006</name>
</gene>
<comment type="caution">
    <text evidence="2">The sequence shown here is derived from an EMBL/GenBank/DDBJ whole genome shotgun (WGS) entry which is preliminary data.</text>
</comment>
<organism evidence="2 3">
    <name type="scientific">Candidatus Contendobacter odensis Run_B_J11</name>
    <dbReference type="NCBI Taxonomy" id="1400861"/>
    <lineage>
        <taxon>Bacteria</taxon>
        <taxon>Pseudomonadati</taxon>
        <taxon>Pseudomonadota</taxon>
        <taxon>Gammaproteobacteria</taxon>
        <taxon>Candidatus Competibacteraceae</taxon>
        <taxon>Candidatus Contendibacter</taxon>
    </lineage>
</organism>
<dbReference type="Pfam" id="PF10048">
    <property type="entry name" value="DUF2282"/>
    <property type="match status" value="1"/>
</dbReference>
<sequence>MNSKAIVHSALASVLSLGLLAAAGQASAAEEDKGKGAEKCYGIVKAGKNDCQTSAHACAGQASKDGQGDSWVYVPKGSCEKIVDGSLKPKV</sequence>
<feature type="chain" id="PRO_5031454583" evidence="1">
    <location>
        <begin position="29"/>
        <end position="91"/>
    </location>
</feature>
<dbReference type="OrthoDB" id="1551288at2"/>
<name>A0A7U7GA41_9GAMM</name>
<dbReference type="InterPro" id="IPR018740">
    <property type="entry name" value="DUF2282_membr"/>
</dbReference>
<dbReference type="RefSeq" id="WP_034431738.1">
    <property type="nucleotide sequence ID" value="NZ_CBTK010000084.1"/>
</dbReference>
<feature type="signal peptide" evidence="1">
    <location>
        <begin position="1"/>
        <end position="28"/>
    </location>
</feature>
<keyword evidence="3" id="KW-1185">Reference proteome</keyword>